<dbReference type="HAMAP" id="MF_00265">
    <property type="entry name" value="VapC_Nob1"/>
    <property type="match status" value="1"/>
</dbReference>
<dbReference type="InterPro" id="IPR022907">
    <property type="entry name" value="VapC_family"/>
</dbReference>
<sequence length="129" mass="14403">MIYLDSCILIYLVEDGGERGARVREALRRTTDLVAVSDLVLHECLIKPLRDGNLEMRDRFFAAFERFNRVDLDVHAYVRAAEIRAKHGLRAPDALHLAAAQQSGCAALWTNDHRFAAAARGLSVNVLDS</sequence>
<keyword evidence="3 6" id="KW-0479">Metal-binding</keyword>
<evidence type="ECO:0000256" key="4">
    <source>
        <dbReference type="ARBA" id="ARBA00022801"/>
    </source>
</evidence>
<evidence type="ECO:0000256" key="5">
    <source>
        <dbReference type="ARBA" id="ARBA00022842"/>
    </source>
</evidence>
<keyword evidence="5 6" id="KW-0460">Magnesium</keyword>
<reference evidence="8 9" key="1">
    <citation type="submission" date="2024-02" db="EMBL/GenBank/DDBJ databases">
        <authorList>
            <person name="Saticioglu I.B."/>
        </authorList>
    </citation>
    <scope>NUCLEOTIDE SEQUENCE [LARGE SCALE GENOMIC DNA]</scope>
    <source>
        <strain evidence="8 9">Mu-80</strain>
    </source>
</reference>
<organism evidence="8 9">
    <name type="scientific">Microbacterium bandirmense</name>
    <dbReference type="NCBI Taxonomy" id="3122050"/>
    <lineage>
        <taxon>Bacteria</taxon>
        <taxon>Bacillati</taxon>
        <taxon>Actinomycetota</taxon>
        <taxon>Actinomycetes</taxon>
        <taxon>Micrococcales</taxon>
        <taxon>Microbacteriaceae</taxon>
        <taxon>Microbacterium</taxon>
    </lineage>
</organism>
<dbReference type="Gene3D" id="3.40.50.1010">
    <property type="entry name" value="5'-nuclease"/>
    <property type="match status" value="1"/>
</dbReference>
<dbReference type="SUPFAM" id="SSF88723">
    <property type="entry name" value="PIN domain-like"/>
    <property type="match status" value="1"/>
</dbReference>
<evidence type="ECO:0000256" key="2">
    <source>
        <dbReference type="ARBA" id="ARBA00022722"/>
    </source>
</evidence>
<comment type="function">
    <text evidence="6">Toxic component of a toxin-antitoxin (TA) system. An RNase.</text>
</comment>
<keyword evidence="6" id="KW-0800">Toxin</keyword>
<dbReference type="InterPro" id="IPR029060">
    <property type="entry name" value="PIN-like_dom_sf"/>
</dbReference>
<dbReference type="Proteomes" id="UP001371224">
    <property type="component" value="Unassembled WGS sequence"/>
</dbReference>
<dbReference type="Pfam" id="PF01850">
    <property type="entry name" value="PIN"/>
    <property type="match status" value="1"/>
</dbReference>
<name>A0ABU8LD61_9MICO</name>
<dbReference type="RefSeq" id="WP_337332295.1">
    <property type="nucleotide sequence ID" value="NZ_JBBDGM010000007.1"/>
</dbReference>
<keyword evidence="9" id="KW-1185">Reference proteome</keyword>
<evidence type="ECO:0000313" key="9">
    <source>
        <dbReference type="Proteomes" id="UP001371224"/>
    </source>
</evidence>
<protein>
    <recommendedName>
        <fullName evidence="6">Ribonuclease VapC</fullName>
        <shortName evidence="6">RNase VapC</shortName>
        <ecNumber evidence="6">3.1.-.-</ecNumber>
    </recommendedName>
    <alternativeName>
        <fullName evidence="6">Toxin VapC</fullName>
    </alternativeName>
</protein>
<feature type="binding site" evidence="6">
    <location>
        <position position="93"/>
    </location>
    <ligand>
        <name>Mg(2+)</name>
        <dbReference type="ChEBI" id="CHEBI:18420"/>
    </ligand>
</feature>
<gene>
    <name evidence="6" type="primary">vapC</name>
    <name evidence="8" type="ORF">WDU99_09945</name>
</gene>
<evidence type="ECO:0000259" key="7">
    <source>
        <dbReference type="Pfam" id="PF01850"/>
    </source>
</evidence>
<dbReference type="InterPro" id="IPR002716">
    <property type="entry name" value="PIN_dom"/>
</dbReference>
<proteinExistence type="inferred from homology"/>
<keyword evidence="1 6" id="KW-1277">Toxin-antitoxin system</keyword>
<comment type="cofactor">
    <cofactor evidence="6">
        <name>Mg(2+)</name>
        <dbReference type="ChEBI" id="CHEBI:18420"/>
    </cofactor>
</comment>
<feature type="binding site" evidence="6">
    <location>
        <position position="5"/>
    </location>
    <ligand>
        <name>Mg(2+)</name>
        <dbReference type="ChEBI" id="CHEBI:18420"/>
    </ligand>
</feature>
<keyword evidence="2 6" id="KW-0540">Nuclease</keyword>
<comment type="similarity">
    <text evidence="6">Belongs to the PINc/VapC protein family.</text>
</comment>
<dbReference type="CDD" id="cd09874">
    <property type="entry name" value="PIN_MT3492-like"/>
    <property type="match status" value="1"/>
</dbReference>
<evidence type="ECO:0000256" key="1">
    <source>
        <dbReference type="ARBA" id="ARBA00022649"/>
    </source>
</evidence>
<accession>A0ABU8LD61</accession>
<evidence type="ECO:0000256" key="3">
    <source>
        <dbReference type="ARBA" id="ARBA00022723"/>
    </source>
</evidence>
<feature type="domain" description="PIN" evidence="7">
    <location>
        <begin position="2"/>
        <end position="120"/>
    </location>
</feature>
<comment type="caution">
    <text evidence="8">The sequence shown here is derived from an EMBL/GenBank/DDBJ whole genome shotgun (WGS) entry which is preliminary data.</text>
</comment>
<keyword evidence="4 6" id="KW-0378">Hydrolase</keyword>
<dbReference type="EMBL" id="JBBDGM010000007">
    <property type="protein sequence ID" value="MEJ1088638.1"/>
    <property type="molecule type" value="Genomic_DNA"/>
</dbReference>
<dbReference type="EC" id="3.1.-.-" evidence="6"/>
<evidence type="ECO:0000313" key="8">
    <source>
        <dbReference type="EMBL" id="MEJ1088638.1"/>
    </source>
</evidence>
<evidence type="ECO:0000256" key="6">
    <source>
        <dbReference type="HAMAP-Rule" id="MF_00265"/>
    </source>
</evidence>